<feature type="region of interest" description="Disordered" evidence="1">
    <location>
        <begin position="290"/>
        <end position="314"/>
    </location>
</feature>
<reference evidence="2" key="1">
    <citation type="submission" date="2020-11" db="EMBL/GenBank/DDBJ databases">
        <authorList>
            <person name="Tran Van P."/>
        </authorList>
    </citation>
    <scope>NUCLEOTIDE SEQUENCE</scope>
</reference>
<gene>
    <name evidence="2" type="ORF">TSIB3V08_LOCUS11595</name>
</gene>
<organism evidence="2">
    <name type="scientific">Timema shepardi</name>
    <name type="common">Walking stick</name>
    <dbReference type="NCBI Taxonomy" id="629360"/>
    <lineage>
        <taxon>Eukaryota</taxon>
        <taxon>Metazoa</taxon>
        <taxon>Ecdysozoa</taxon>
        <taxon>Arthropoda</taxon>
        <taxon>Hexapoda</taxon>
        <taxon>Insecta</taxon>
        <taxon>Pterygota</taxon>
        <taxon>Neoptera</taxon>
        <taxon>Polyneoptera</taxon>
        <taxon>Phasmatodea</taxon>
        <taxon>Timematodea</taxon>
        <taxon>Timematoidea</taxon>
        <taxon>Timematidae</taxon>
        <taxon>Timema</taxon>
    </lineage>
</organism>
<dbReference type="AlphaFoldDB" id="A0A7R9B705"/>
<feature type="region of interest" description="Disordered" evidence="1">
    <location>
        <begin position="229"/>
        <end position="269"/>
    </location>
</feature>
<sequence length="530" mass="57427">MNLLMLLGDSLPKTSAPSRPLLRVSSSRTLAILYSECPQAAPLPSFTPSVLKSHPCHPLLRVSSSRTLVILYSECPQAAPLPSFASSVLKPHSYRPLFRVSSSRTLAVLCFECPQAAPSTLAILYLECPQVAPSTLASFTPSVLKPHPCRCIKLRDRELIKSSVQCTLVEFAIKTMIYLHRALIYTHLCKERYRMRRESLLFLLLAALAATGSPDGEDDRQGRDSYLEAYEDSHGSGPPSEVVFPSPEHESPSYYTPSSPPPYRAPGPAHSYGPPVSSYGPPVSPSYGPPVSSSYGPPVSPSYGPPVSSSYGPPPSPSYPMYGPPPSSVYGAPHSAPNNGFNLLGLDIHTILKILLKITIFKLIVKFITILCLLLFIPKFDMGSTSSTPAEEERGRYGVVRDKFIVNFDRSAHIQMDAHVIDLASGGSEESINALTHLVLNAIENNSTLDTGTGPSGDCQDKLYCSLARAAKIVDSRTSFTGYPQHTTGMDSGTRTVVQLNPVWFDPCLATQISPTHDSGTRTVVQLNPV</sequence>
<dbReference type="EMBL" id="OC009680">
    <property type="protein sequence ID" value="CAD7267590.1"/>
    <property type="molecule type" value="Genomic_DNA"/>
</dbReference>
<evidence type="ECO:0000313" key="2">
    <source>
        <dbReference type="EMBL" id="CAD7267590.1"/>
    </source>
</evidence>
<evidence type="ECO:0000256" key="1">
    <source>
        <dbReference type="SAM" id="MobiDB-lite"/>
    </source>
</evidence>
<accession>A0A7R9B705</accession>
<name>A0A7R9B705_TIMSH</name>
<proteinExistence type="predicted"/>
<protein>
    <submittedName>
        <fullName evidence="2">Uncharacterized protein</fullName>
    </submittedName>
</protein>